<dbReference type="EMBL" id="BKCJ010350649">
    <property type="protein sequence ID" value="GEZ97938.1"/>
    <property type="molecule type" value="Genomic_DNA"/>
</dbReference>
<reference evidence="2" key="1">
    <citation type="journal article" date="2019" name="Sci. Rep.">
        <title>Draft genome of Tanacetum cinerariifolium, the natural source of mosquito coil.</title>
        <authorList>
            <person name="Yamashiro T."/>
            <person name="Shiraishi A."/>
            <person name="Satake H."/>
            <person name="Nakayama K."/>
        </authorList>
    </citation>
    <scope>NUCLEOTIDE SEQUENCE</scope>
</reference>
<accession>A0A699IYY8</accession>
<feature type="compositionally biased region" description="Acidic residues" evidence="1">
    <location>
        <begin position="203"/>
        <end position="212"/>
    </location>
</feature>
<proteinExistence type="predicted"/>
<sequence length="212" mass="24321">MSIQYMEDLKQQYLDEMKSLSNQIQIKDYHNERIDIRYRKECEVMIDELKGKFNGMSIEINKKKELQQLKQAANISTYSPEPSRRLNSFCYNDDDDYDYEDSTIPLNEIISQIPSSIVITTSHPVKDPEDSLIMRDEDLSTIPEKESDEVIKSSVEDLVLIPSESGDTSKSDSEYDLSSCDDFSPIDVPEGKSVTFSNPFFDSNDDFTSSDD</sequence>
<feature type="region of interest" description="Disordered" evidence="1">
    <location>
        <begin position="162"/>
        <end position="212"/>
    </location>
</feature>
<evidence type="ECO:0000256" key="1">
    <source>
        <dbReference type="SAM" id="MobiDB-lite"/>
    </source>
</evidence>
<comment type="caution">
    <text evidence="2">The sequence shown here is derived from an EMBL/GenBank/DDBJ whole genome shotgun (WGS) entry which is preliminary data.</text>
</comment>
<name>A0A699IYY8_TANCI</name>
<gene>
    <name evidence="2" type="ORF">Tci_569911</name>
</gene>
<dbReference type="AlphaFoldDB" id="A0A699IYY8"/>
<organism evidence="2">
    <name type="scientific">Tanacetum cinerariifolium</name>
    <name type="common">Dalmatian daisy</name>
    <name type="synonym">Chrysanthemum cinerariifolium</name>
    <dbReference type="NCBI Taxonomy" id="118510"/>
    <lineage>
        <taxon>Eukaryota</taxon>
        <taxon>Viridiplantae</taxon>
        <taxon>Streptophyta</taxon>
        <taxon>Embryophyta</taxon>
        <taxon>Tracheophyta</taxon>
        <taxon>Spermatophyta</taxon>
        <taxon>Magnoliopsida</taxon>
        <taxon>eudicotyledons</taxon>
        <taxon>Gunneridae</taxon>
        <taxon>Pentapetalae</taxon>
        <taxon>asterids</taxon>
        <taxon>campanulids</taxon>
        <taxon>Asterales</taxon>
        <taxon>Asteraceae</taxon>
        <taxon>Asteroideae</taxon>
        <taxon>Anthemideae</taxon>
        <taxon>Anthemidinae</taxon>
        <taxon>Tanacetum</taxon>
    </lineage>
</organism>
<evidence type="ECO:0000313" key="2">
    <source>
        <dbReference type="EMBL" id="GEZ97938.1"/>
    </source>
</evidence>
<protein>
    <submittedName>
        <fullName evidence="2">Uncharacterized protein</fullName>
    </submittedName>
</protein>